<name>A0A364KZT5_TALAM</name>
<dbReference type="RefSeq" id="XP_040733578.1">
    <property type="nucleotide sequence ID" value="XM_040877510.1"/>
</dbReference>
<protein>
    <submittedName>
        <fullName evidence="4">Uncharacterized protein</fullName>
    </submittedName>
</protein>
<evidence type="ECO:0000313" key="5">
    <source>
        <dbReference type="Proteomes" id="UP000249363"/>
    </source>
</evidence>
<comment type="caution">
    <text evidence="4">The sequence shown here is derived from an EMBL/GenBank/DDBJ whole genome shotgun (WGS) entry which is preliminary data.</text>
</comment>
<keyword evidence="5" id="KW-1185">Reference proteome</keyword>
<dbReference type="CDD" id="cd05233">
    <property type="entry name" value="SDR_c"/>
    <property type="match status" value="1"/>
</dbReference>
<sequence length="239" mass="25162">MPSLQGKVITVTGAASGMGLAIAQLLSSRGAILSLADLNESGLEKAMKTLSGNGHIYAVVDVRKSDIVDSWIERTVQELGRLDGAVNFAGVATGAKLLDTTESEWDLNMNVNAKGIFNCLKAQIKRIQSAGSIVTAASIDGQIGWPMLSAYCASKHAVIGLMRAAAKEHPHLRLNCVAPGCVDTPMAGDDEICASEIACQTIKRKAKPIEIANMVAFLLSDEATFITGAVYNVDGGWLC</sequence>
<gene>
    <name evidence="4" type="ORF">BHQ10_005074</name>
</gene>
<dbReference type="PANTHER" id="PTHR24321:SF8">
    <property type="entry name" value="ESTRADIOL 17-BETA-DEHYDROGENASE 8-RELATED"/>
    <property type="match status" value="1"/>
</dbReference>
<dbReference type="PROSITE" id="PS00061">
    <property type="entry name" value="ADH_SHORT"/>
    <property type="match status" value="1"/>
</dbReference>
<dbReference type="InterPro" id="IPR036291">
    <property type="entry name" value="NAD(P)-bd_dom_sf"/>
</dbReference>
<evidence type="ECO:0000256" key="1">
    <source>
        <dbReference type="ARBA" id="ARBA00006484"/>
    </source>
</evidence>
<evidence type="ECO:0000313" key="4">
    <source>
        <dbReference type="EMBL" id="RAO69062.1"/>
    </source>
</evidence>
<dbReference type="EMBL" id="MIKG01000009">
    <property type="protein sequence ID" value="RAO69062.1"/>
    <property type="molecule type" value="Genomic_DNA"/>
</dbReference>
<dbReference type="GO" id="GO:0016491">
    <property type="term" value="F:oxidoreductase activity"/>
    <property type="evidence" value="ECO:0007669"/>
    <property type="project" value="UniProtKB-KW"/>
</dbReference>
<comment type="similarity">
    <text evidence="1">Belongs to the short-chain dehydrogenases/reductases (SDR) family.</text>
</comment>
<organism evidence="4 5">
    <name type="scientific">Talaromyces amestolkiae</name>
    <dbReference type="NCBI Taxonomy" id="1196081"/>
    <lineage>
        <taxon>Eukaryota</taxon>
        <taxon>Fungi</taxon>
        <taxon>Dikarya</taxon>
        <taxon>Ascomycota</taxon>
        <taxon>Pezizomycotina</taxon>
        <taxon>Eurotiomycetes</taxon>
        <taxon>Eurotiomycetidae</taxon>
        <taxon>Eurotiales</taxon>
        <taxon>Trichocomaceae</taxon>
        <taxon>Talaromyces</taxon>
        <taxon>Talaromyces sect. Talaromyces</taxon>
    </lineage>
</organism>
<dbReference type="STRING" id="1196081.A0A364KZT5"/>
<dbReference type="PRINTS" id="PR00081">
    <property type="entry name" value="GDHRDH"/>
</dbReference>
<evidence type="ECO:0000256" key="3">
    <source>
        <dbReference type="ARBA" id="ARBA00023002"/>
    </source>
</evidence>
<dbReference type="FunFam" id="3.40.50.720:FF:000084">
    <property type="entry name" value="Short-chain dehydrogenase reductase"/>
    <property type="match status" value="1"/>
</dbReference>
<proteinExistence type="inferred from homology"/>
<dbReference type="InterPro" id="IPR002347">
    <property type="entry name" value="SDR_fam"/>
</dbReference>
<dbReference type="Proteomes" id="UP000249363">
    <property type="component" value="Unassembled WGS sequence"/>
</dbReference>
<keyword evidence="2" id="KW-0521">NADP</keyword>
<dbReference type="InterPro" id="IPR020904">
    <property type="entry name" value="Sc_DH/Rdtase_CS"/>
</dbReference>
<dbReference type="OrthoDB" id="4221234at2759"/>
<dbReference type="GeneID" id="63794290"/>
<accession>A0A364KZT5</accession>
<dbReference type="AlphaFoldDB" id="A0A364KZT5"/>
<evidence type="ECO:0000256" key="2">
    <source>
        <dbReference type="ARBA" id="ARBA00022857"/>
    </source>
</evidence>
<reference evidence="4 5" key="1">
    <citation type="journal article" date="2017" name="Biotechnol. Biofuels">
        <title>Differential beta-glucosidase expression as a function of carbon source availability in Talaromyces amestolkiae: a genomic and proteomic approach.</title>
        <authorList>
            <person name="de Eugenio L.I."/>
            <person name="Mendez-Liter J.A."/>
            <person name="Nieto-Dominguez M."/>
            <person name="Alonso L."/>
            <person name="Gil-Munoz J."/>
            <person name="Barriuso J."/>
            <person name="Prieto A."/>
            <person name="Martinez M.J."/>
        </authorList>
    </citation>
    <scope>NUCLEOTIDE SEQUENCE [LARGE SCALE GENOMIC DNA]</scope>
    <source>
        <strain evidence="4 5">CIB</strain>
    </source>
</reference>
<dbReference type="SUPFAM" id="SSF51735">
    <property type="entry name" value="NAD(P)-binding Rossmann-fold domains"/>
    <property type="match status" value="1"/>
</dbReference>
<dbReference type="Pfam" id="PF13561">
    <property type="entry name" value="adh_short_C2"/>
    <property type="match status" value="1"/>
</dbReference>
<keyword evidence="3" id="KW-0560">Oxidoreductase</keyword>
<dbReference type="PRINTS" id="PR00080">
    <property type="entry name" value="SDRFAMILY"/>
</dbReference>
<dbReference type="PANTHER" id="PTHR24321">
    <property type="entry name" value="DEHYDROGENASES, SHORT CHAIN"/>
    <property type="match status" value="1"/>
</dbReference>
<dbReference type="Gene3D" id="3.40.50.720">
    <property type="entry name" value="NAD(P)-binding Rossmann-like Domain"/>
    <property type="match status" value="1"/>
</dbReference>